<feature type="region of interest" description="Disordered" evidence="2">
    <location>
        <begin position="243"/>
        <end position="273"/>
    </location>
</feature>
<organism evidence="4">
    <name type="scientific">Candidatus Thiocaldithrix dubininis</name>
    <dbReference type="NCBI Taxonomy" id="3080823"/>
    <lineage>
        <taxon>Bacteria</taxon>
        <taxon>Pseudomonadati</taxon>
        <taxon>Pseudomonadota</taxon>
        <taxon>Gammaproteobacteria</taxon>
        <taxon>Thiotrichales</taxon>
        <taxon>Thiotrichaceae</taxon>
        <taxon>Candidatus Thiocaldithrix</taxon>
    </lineage>
</organism>
<dbReference type="AlphaFoldDB" id="A0AA95H8K1"/>
<dbReference type="Pfam" id="PF20567">
    <property type="entry name" value="DUF6776"/>
    <property type="match status" value="1"/>
</dbReference>
<gene>
    <name evidence="4" type="ORF">QJT80_12340</name>
</gene>
<protein>
    <submittedName>
        <fullName evidence="4">Uncharacterized protein</fullName>
    </submittedName>
</protein>
<keyword evidence="3" id="KW-0472">Membrane</keyword>
<accession>A0AA95H8K1</accession>
<name>A0AA95H8K1_9GAMM</name>
<evidence type="ECO:0000256" key="2">
    <source>
        <dbReference type="SAM" id="MobiDB-lite"/>
    </source>
</evidence>
<feature type="coiled-coil region" evidence="1">
    <location>
        <begin position="67"/>
        <end position="122"/>
    </location>
</feature>
<evidence type="ECO:0000256" key="1">
    <source>
        <dbReference type="SAM" id="Coils"/>
    </source>
</evidence>
<feature type="compositionally biased region" description="Polar residues" evidence="2">
    <location>
        <begin position="255"/>
        <end position="273"/>
    </location>
</feature>
<feature type="transmembrane region" description="Helical" evidence="3">
    <location>
        <begin position="26"/>
        <end position="46"/>
    </location>
</feature>
<evidence type="ECO:0000313" key="4">
    <source>
        <dbReference type="EMBL" id="WGZ90274.1"/>
    </source>
</evidence>
<keyword evidence="1" id="KW-0175">Coiled coil</keyword>
<keyword evidence="3" id="KW-1133">Transmembrane helix</keyword>
<dbReference type="InterPro" id="IPR046703">
    <property type="entry name" value="DUF6776"/>
</dbReference>
<dbReference type="Proteomes" id="UP001300672">
    <property type="component" value="Chromosome"/>
</dbReference>
<reference evidence="4" key="2">
    <citation type="submission" date="2023-04" db="EMBL/GenBank/DDBJ databases">
        <authorList>
            <person name="Beletskiy A.V."/>
            <person name="Mardanov A.V."/>
            <person name="Ravin N.V."/>
        </authorList>
    </citation>
    <scope>NUCLEOTIDE SEQUENCE</scope>
    <source>
        <strain evidence="4">GKL-01</strain>
    </source>
</reference>
<dbReference type="KEGG" id="tdu:QJT80_12340"/>
<evidence type="ECO:0000256" key="3">
    <source>
        <dbReference type="SAM" id="Phobius"/>
    </source>
</evidence>
<keyword evidence="3" id="KW-0812">Transmembrane</keyword>
<dbReference type="EMBL" id="CP124755">
    <property type="protein sequence ID" value="WGZ90274.1"/>
    <property type="molecule type" value="Genomic_DNA"/>
</dbReference>
<reference evidence="4" key="1">
    <citation type="journal article" date="2023" name="Int. J. Mol. Sci.">
        <title>Metagenomics Revealed a New Genus 'Candidatus Thiocaldithrix dubininis' gen. nov., sp. nov. and a New Species 'Candidatus Thiothrix putei' sp. nov. in the Family Thiotrichaceae, Some Members of Which Have Traits of Both Na+- and H+-Motive Energetics.</title>
        <authorList>
            <person name="Ravin N.V."/>
            <person name="Muntyan M.S."/>
            <person name="Smolyakov D.D."/>
            <person name="Rudenko T.S."/>
            <person name="Beletsky A.V."/>
            <person name="Mardanov A.V."/>
            <person name="Grabovich M.Y."/>
        </authorList>
    </citation>
    <scope>NUCLEOTIDE SEQUENCE</scope>
    <source>
        <strain evidence="4">GKL-01</strain>
    </source>
</reference>
<proteinExistence type="predicted"/>
<sequence length="273" mass="30573">MSLEYRFENRSTVQVRPSQPEKRNPCWYVVIALGLVLFGLVGWMFFSGYFTPMDSTGAHALTLRGKMNEQTRLIKQQTEQLQSLEDQLAATKRDKQVQEVANHELNKKLALAESNLAAEREKLVLYEGILSPEGLEPGLHIQHFALKPRLVDDNGQKVAANTRYHYHVVLANIRAGEASVGGTYTITLTGKRNGETANLTQKDITPNGTEPNAQFMVKHYQSLEGNLLIPKDFIPQSVKLTVTPDGGETPDRLTQHYNWDTLTNPVNDSNASK</sequence>